<evidence type="ECO:0000256" key="1">
    <source>
        <dbReference type="SAM" id="MobiDB-lite"/>
    </source>
</evidence>
<feature type="compositionally biased region" description="Basic and acidic residues" evidence="1">
    <location>
        <begin position="31"/>
        <end position="49"/>
    </location>
</feature>
<protein>
    <recommendedName>
        <fullName evidence="4">Cobyrinic acid a,c-diamide synthase</fullName>
    </recommendedName>
</protein>
<organism evidence="2 3">
    <name type="scientific">Amycolatopsis marina</name>
    <dbReference type="NCBI Taxonomy" id="490629"/>
    <lineage>
        <taxon>Bacteria</taxon>
        <taxon>Bacillati</taxon>
        <taxon>Actinomycetota</taxon>
        <taxon>Actinomycetes</taxon>
        <taxon>Pseudonocardiales</taxon>
        <taxon>Pseudonocardiaceae</taxon>
        <taxon>Amycolatopsis</taxon>
    </lineage>
</organism>
<evidence type="ECO:0000313" key="2">
    <source>
        <dbReference type="EMBL" id="SFB23456.1"/>
    </source>
</evidence>
<proteinExistence type="predicted"/>
<evidence type="ECO:0000313" key="3">
    <source>
        <dbReference type="Proteomes" id="UP000243799"/>
    </source>
</evidence>
<dbReference type="STRING" id="490629.SAMN05216266_106322"/>
<name>A0A1I0ZEA6_9PSEU</name>
<feature type="compositionally biased region" description="Gly residues" evidence="1">
    <location>
        <begin position="50"/>
        <end position="64"/>
    </location>
</feature>
<dbReference type="OrthoDB" id="3825678at2"/>
<dbReference type="RefSeq" id="WP_091673151.1">
    <property type="nucleotide sequence ID" value="NZ_FOKG01000006.1"/>
</dbReference>
<gene>
    <name evidence="2" type="ORF">SAMN05216266_106322</name>
</gene>
<sequence length="164" mass="17387">MSRRASLPGASELFRRTSSPALDQSALDPRSTQDDSRGRRDTGNGDSGDHGGGNGSGNSGGNGSGSSSARDQLAKSSASRRGTGRQKHDSKITVYVSGDELVAMEQARLTLRASHDLAVDRGRLVREAVAVLLADFDEHGEDSVLVRRLRDGGVESQDEEATRH</sequence>
<evidence type="ECO:0008006" key="4">
    <source>
        <dbReference type="Google" id="ProtNLM"/>
    </source>
</evidence>
<dbReference type="AlphaFoldDB" id="A0A1I0ZEA6"/>
<reference evidence="3" key="1">
    <citation type="submission" date="2016-10" db="EMBL/GenBank/DDBJ databases">
        <authorList>
            <person name="Varghese N."/>
            <person name="Submissions S."/>
        </authorList>
    </citation>
    <scope>NUCLEOTIDE SEQUENCE [LARGE SCALE GENOMIC DNA]</scope>
    <source>
        <strain evidence="3">CGMCC 4.3568</strain>
    </source>
</reference>
<accession>A0A1I0ZEA6</accession>
<dbReference type="Proteomes" id="UP000243799">
    <property type="component" value="Unassembled WGS sequence"/>
</dbReference>
<dbReference type="EMBL" id="FOKG01000006">
    <property type="protein sequence ID" value="SFB23456.1"/>
    <property type="molecule type" value="Genomic_DNA"/>
</dbReference>
<feature type="region of interest" description="Disordered" evidence="1">
    <location>
        <begin position="1"/>
        <end position="92"/>
    </location>
</feature>
<keyword evidence="3" id="KW-1185">Reference proteome</keyword>